<dbReference type="Pfam" id="PF00071">
    <property type="entry name" value="Ras"/>
    <property type="match status" value="1"/>
</dbReference>
<reference evidence="3 4" key="1">
    <citation type="submission" date="2022-01" db="EMBL/GenBank/DDBJ databases">
        <title>A high-quality chromosome-level genome assembly of rohu carp, Labeo rohita.</title>
        <authorList>
            <person name="Arick M.A. II"/>
            <person name="Hsu C.-Y."/>
            <person name="Magbanua Z."/>
            <person name="Pechanova O."/>
            <person name="Grover C."/>
            <person name="Miller E."/>
            <person name="Thrash A."/>
            <person name="Ezzel L."/>
            <person name="Alam S."/>
            <person name="Benzie J."/>
            <person name="Hamilton M."/>
            <person name="Karsi A."/>
            <person name="Lawrence M.L."/>
            <person name="Peterson D.G."/>
        </authorList>
    </citation>
    <scope>NUCLEOTIDE SEQUENCE [LARGE SCALE GENOMIC DNA]</scope>
    <source>
        <strain evidence="4">BAU-BD-2019</strain>
        <tissue evidence="3">Blood</tissue>
    </source>
</reference>
<dbReference type="InterPro" id="IPR001806">
    <property type="entry name" value="Small_GTPase"/>
</dbReference>
<keyword evidence="4" id="KW-1185">Reference proteome</keyword>
<evidence type="ECO:0000256" key="2">
    <source>
        <dbReference type="ARBA" id="ARBA00023134"/>
    </source>
</evidence>
<keyword evidence="2" id="KW-0342">GTP-binding</keyword>
<evidence type="ECO:0000313" key="4">
    <source>
        <dbReference type="Proteomes" id="UP000830375"/>
    </source>
</evidence>
<protein>
    <submittedName>
        <fullName evidence="3">Ras-related protein Rab-36</fullName>
    </submittedName>
</protein>
<sequence length="147" mass="16943">MRRVSTHSAEIRLRYRNIRDVCLSKASFPGQPADKTMHFSPPVSRDRIISTFPKCYNPQACVQMKDDWNTKAKLACQDRTARQQGFCKDAFERDYKATIGVDFEIERFEMSGLPFSLQIWDTAGQEKFKCIASAYYRGAQGKMQVLI</sequence>
<comment type="caution">
    <text evidence="3">The sequence shown here is derived from an EMBL/GenBank/DDBJ whole genome shotgun (WGS) entry which is preliminary data.</text>
</comment>
<dbReference type="SMART" id="SM00175">
    <property type="entry name" value="RAB"/>
    <property type="match status" value="1"/>
</dbReference>
<keyword evidence="1" id="KW-0547">Nucleotide-binding</keyword>
<dbReference type="PROSITE" id="PS51419">
    <property type="entry name" value="RAB"/>
    <property type="match status" value="1"/>
</dbReference>
<organism evidence="3 4">
    <name type="scientific">Labeo rohita</name>
    <name type="common">Indian major carp</name>
    <name type="synonym">Cyprinus rohita</name>
    <dbReference type="NCBI Taxonomy" id="84645"/>
    <lineage>
        <taxon>Eukaryota</taxon>
        <taxon>Metazoa</taxon>
        <taxon>Chordata</taxon>
        <taxon>Craniata</taxon>
        <taxon>Vertebrata</taxon>
        <taxon>Euteleostomi</taxon>
        <taxon>Actinopterygii</taxon>
        <taxon>Neopterygii</taxon>
        <taxon>Teleostei</taxon>
        <taxon>Ostariophysi</taxon>
        <taxon>Cypriniformes</taxon>
        <taxon>Cyprinidae</taxon>
        <taxon>Labeoninae</taxon>
        <taxon>Labeonini</taxon>
        <taxon>Labeo</taxon>
    </lineage>
</organism>
<dbReference type="InterPro" id="IPR027417">
    <property type="entry name" value="P-loop_NTPase"/>
</dbReference>
<accession>A0ABQ8MBF0</accession>
<dbReference type="PRINTS" id="PR00449">
    <property type="entry name" value="RASTRNSFRMNG"/>
</dbReference>
<proteinExistence type="predicted"/>
<gene>
    <name evidence="3" type="ORF">H4Q32_022512</name>
</gene>
<name>A0ABQ8MBF0_LABRO</name>
<dbReference type="PANTHER" id="PTHR47977">
    <property type="entry name" value="RAS-RELATED PROTEIN RAB"/>
    <property type="match status" value="1"/>
</dbReference>
<dbReference type="Gene3D" id="3.40.50.300">
    <property type="entry name" value="P-loop containing nucleotide triphosphate hydrolases"/>
    <property type="match status" value="1"/>
</dbReference>
<evidence type="ECO:0000313" key="3">
    <source>
        <dbReference type="EMBL" id="KAI2659940.1"/>
    </source>
</evidence>
<evidence type="ECO:0000256" key="1">
    <source>
        <dbReference type="ARBA" id="ARBA00022741"/>
    </source>
</evidence>
<dbReference type="EMBL" id="JACTAM010000010">
    <property type="protein sequence ID" value="KAI2659940.1"/>
    <property type="molecule type" value="Genomic_DNA"/>
</dbReference>
<dbReference type="Proteomes" id="UP000830375">
    <property type="component" value="Unassembled WGS sequence"/>
</dbReference>
<dbReference type="InterPro" id="IPR050227">
    <property type="entry name" value="Rab"/>
</dbReference>
<dbReference type="SUPFAM" id="SSF52540">
    <property type="entry name" value="P-loop containing nucleoside triphosphate hydrolases"/>
    <property type="match status" value="1"/>
</dbReference>